<dbReference type="RefSeq" id="WP_137338143.1">
    <property type="nucleotide sequence ID" value="NZ_BSQH01000001.1"/>
</dbReference>
<dbReference type="OrthoDB" id="631648at2"/>
<accession>A0A4U6D8N5</accession>
<keyword evidence="1" id="KW-0732">Signal</keyword>
<protein>
    <submittedName>
        <fullName evidence="2">Gliding motility-associated C-terminal domain-containing protein</fullName>
    </submittedName>
</protein>
<reference evidence="2 3" key="1">
    <citation type="submission" date="2019-05" db="EMBL/GenBank/DDBJ databases">
        <title>Dyadobacter AR-3-8 sp. nov., isolated from arctic soil.</title>
        <authorList>
            <person name="Chaudhary D.K."/>
        </authorList>
    </citation>
    <scope>NUCLEOTIDE SEQUENCE [LARGE SCALE GENOMIC DNA]</scope>
    <source>
        <strain evidence="2 3">AR-3-8</strain>
    </source>
</reference>
<sequence>MRLQLLSLLFVTFLFQSFWVNGQAPIVTSGYCSTGGGDFDVVPFEGCGSLTVTLKNNVVGAQNVGYITNYDGVSEPTGLKDVFSETYSQPGTYTILQGGSKAGVGFTLCKQINVYERKKVNATLEVCGTIAKVTIINDATAKLYDHLEINWGDGKPNSEWKDGGGLIFTHAFTGTIPQVIVKGIHKPSVTCTGLENVLSATSQSIPLDTIKVGRIEMTVDGKINLLYNGIENIETEILYGEKNGSFLSVEKKSSGGVGSVTIENINPEIEYKIKLVSEDACGGTIVSDEVGTMVLKTTAEKTGNLLEWNKYAYKGNFTGYQLLRDGVVIHGFQSIDDVQWVDESAVCGLTYEYKIVAFTKLLRSFSAPKTVKMTSSKPEKIVQASVSVTAPNVITTGVVLAGDGLTGTYNLIVERADLGSSDFTKISGAKNQQTEFEDKTVNTGVKSYCYRFSYENSCPLSSEFSDPVCSILLQQSPTDISWTNDSPFSQGIESYSVIQNESNIGTTDTPVGLINSRPLNLDKQTKSSYSFQIVAHSKTGNLLSFSNIVNYTQEFVLFVPDAFTPNSDNINERFEVKGLFVNTFKMSIFNRWGEVVFQTNDINNSWDGIINGDKAPAGSYVYKAEITDSSDKSFSKSGAFLLIR</sequence>
<evidence type="ECO:0000313" key="2">
    <source>
        <dbReference type="EMBL" id="TKT93852.1"/>
    </source>
</evidence>
<evidence type="ECO:0000256" key="1">
    <source>
        <dbReference type="SAM" id="SignalP"/>
    </source>
</evidence>
<name>A0A4U6D8N5_9BACT</name>
<dbReference type="NCBIfam" id="TIGR04131">
    <property type="entry name" value="Bac_Flav_CTERM"/>
    <property type="match status" value="1"/>
</dbReference>
<dbReference type="Pfam" id="PF13585">
    <property type="entry name" value="CHU_C"/>
    <property type="match status" value="1"/>
</dbReference>
<feature type="signal peptide" evidence="1">
    <location>
        <begin position="1"/>
        <end position="22"/>
    </location>
</feature>
<comment type="caution">
    <text evidence="2">The sequence shown here is derived from an EMBL/GenBank/DDBJ whole genome shotgun (WGS) entry which is preliminary data.</text>
</comment>
<dbReference type="EMBL" id="SZVO01000001">
    <property type="protein sequence ID" value="TKT93852.1"/>
    <property type="molecule type" value="Genomic_DNA"/>
</dbReference>
<proteinExistence type="predicted"/>
<gene>
    <name evidence="2" type="ORF">FDK13_01165</name>
</gene>
<dbReference type="InterPro" id="IPR026341">
    <property type="entry name" value="T9SS_type_B"/>
</dbReference>
<evidence type="ECO:0000313" key="3">
    <source>
        <dbReference type="Proteomes" id="UP000304900"/>
    </source>
</evidence>
<dbReference type="AlphaFoldDB" id="A0A4U6D8N5"/>
<organism evidence="2 3">
    <name type="scientific">Dyadobacter frigoris</name>
    <dbReference type="NCBI Taxonomy" id="2576211"/>
    <lineage>
        <taxon>Bacteria</taxon>
        <taxon>Pseudomonadati</taxon>
        <taxon>Bacteroidota</taxon>
        <taxon>Cytophagia</taxon>
        <taxon>Cytophagales</taxon>
        <taxon>Spirosomataceae</taxon>
        <taxon>Dyadobacter</taxon>
    </lineage>
</organism>
<feature type="chain" id="PRO_5020903068" evidence="1">
    <location>
        <begin position="23"/>
        <end position="644"/>
    </location>
</feature>
<keyword evidence="3" id="KW-1185">Reference proteome</keyword>
<dbReference type="Proteomes" id="UP000304900">
    <property type="component" value="Unassembled WGS sequence"/>
</dbReference>